<keyword evidence="3" id="KW-1185">Reference proteome</keyword>
<evidence type="ECO:0000313" key="3">
    <source>
        <dbReference type="Proteomes" id="UP000054564"/>
    </source>
</evidence>
<feature type="region of interest" description="Disordered" evidence="1">
    <location>
        <begin position="110"/>
        <end position="149"/>
    </location>
</feature>
<dbReference type="Proteomes" id="UP000054564">
    <property type="component" value="Unassembled WGS sequence"/>
</dbReference>
<reference evidence="3" key="1">
    <citation type="submission" date="2014-03" db="EMBL/GenBank/DDBJ databases">
        <title>The Genome Sequence of Puccinia striiformis f. sp. tritici PST-78.</title>
        <authorList>
            <consortium name="The Broad Institute Genome Sequencing Platform"/>
            <person name="Cuomo C."/>
            <person name="Hulbert S."/>
            <person name="Chen X."/>
            <person name="Walker B."/>
            <person name="Young S.K."/>
            <person name="Zeng Q."/>
            <person name="Gargeya S."/>
            <person name="Fitzgerald M."/>
            <person name="Haas B."/>
            <person name="Abouelleil A."/>
            <person name="Alvarado L."/>
            <person name="Arachchi H.M."/>
            <person name="Berlin A.M."/>
            <person name="Chapman S.B."/>
            <person name="Goldberg J."/>
            <person name="Griggs A."/>
            <person name="Gujja S."/>
            <person name="Hansen M."/>
            <person name="Howarth C."/>
            <person name="Imamovic A."/>
            <person name="Larimer J."/>
            <person name="McCowan C."/>
            <person name="Montmayeur A."/>
            <person name="Murphy C."/>
            <person name="Neiman D."/>
            <person name="Pearson M."/>
            <person name="Priest M."/>
            <person name="Roberts A."/>
            <person name="Saif S."/>
            <person name="Shea T."/>
            <person name="Sisk P."/>
            <person name="Sykes S."/>
            <person name="Wortman J."/>
            <person name="Nusbaum C."/>
            <person name="Birren B."/>
        </authorList>
    </citation>
    <scope>NUCLEOTIDE SEQUENCE [LARGE SCALE GENOMIC DNA]</scope>
    <source>
        <strain evidence="3">race PST-78</strain>
    </source>
</reference>
<organism evidence="2 3">
    <name type="scientific">Puccinia striiformis f. sp. tritici PST-78</name>
    <dbReference type="NCBI Taxonomy" id="1165861"/>
    <lineage>
        <taxon>Eukaryota</taxon>
        <taxon>Fungi</taxon>
        <taxon>Dikarya</taxon>
        <taxon>Basidiomycota</taxon>
        <taxon>Pucciniomycotina</taxon>
        <taxon>Pucciniomycetes</taxon>
        <taxon>Pucciniales</taxon>
        <taxon>Pucciniaceae</taxon>
        <taxon>Puccinia</taxon>
    </lineage>
</organism>
<dbReference type="AlphaFoldDB" id="A0A0L0W2S1"/>
<feature type="compositionally biased region" description="Polar residues" evidence="1">
    <location>
        <begin position="392"/>
        <end position="402"/>
    </location>
</feature>
<name>A0A0L0W2S1_9BASI</name>
<evidence type="ECO:0000256" key="1">
    <source>
        <dbReference type="SAM" id="MobiDB-lite"/>
    </source>
</evidence>
<evidence type="ECO:0000313" key="2">
    <source>
        <dbReference type="EMBL" id="KNF05806.1"/>
    </source>
</evidence>
<protein>
    <submittedName>
        <fullName evidence="2">Uncharacterized protein</fullName>
    </submittedName>
</protein>
<feature type="compositionally biased region" description="Low complexity" evidence="1">
    <location>
        <begin position="347"/>
        <end position="360"/>
    </location>
</feature>
<dbReference type="EMBL" id="AJIL01000006">
    <property type="protein sequence ID" value="KNF05806.1"/>
    <property type="molecule type" value="Genomic_DNA"/>
</dbReference>
<gene>
    <name evidence="2" type="ORF">PSTG_01203</name>
</gene>
<feature type="region of interest" description="Disordered" evidence="1">
    <location>
        <begin position="256"/>
        <end position="435"/>
    </location>
</feature>
<accession>A0A0L0W2S1</accession>
<feature type="compositionally biased region" description="Polar residues" evidence="1">
    <location>
        <begin position="127"/>
        <end position="140"/>
    </location>
</feature>
<dbReference type="STRING" id="1165861.A0A0L0W2S1"/>
<sequence length="848" mass="92717">MGGDKTKEVTVLPLHVRHHLSQSDSEGTSPVFLSTDMTNSQVTDLPAHSFEGRLVYHFAEILDNPTVDDSHRSALNDMLEHYIERFKKATPVQWSDLNVLPQADLNSETTKMTTSILPPKGRDKSTASDNYKGSNSQGSSPAPAEIGRTNHLQVRMFNREERSTDRHDVNATLLAVGSPREAEGNTTPMAPDCKRPVFPGVPNDPCGTLLSSNPYYPDASGARSSQVDKGLNQSVVNQTIIGLQSSPATIFRDHERQVNNTSRKTIPLPLSGETSVDEVGQTIGTPLPPTHAGSVVDEQPARLIDPAKPLTTPKHRRVSSRDSNSSLLSPGKIDRLCTGTSPRPHQSSQVPLSSPLSSPEPLKRNSEGSHSNVAKPKKSRAALGNPSPLAQKRQQPDNSCRPNLQKKKPQGRPTVKQLAVKSQGTARAKKTLNPAGNSIAPLFGLSKQLSHHGAASGRDGPVEPDKSATRIAAEALFKKLPAGALERLDFWEQSRNKPAEPLKFPKLLANSDSIISQLPQLLGRRYHFPTSTTVGAARTHTIGHSKFHKLTSPSERLIGTFPSDPIIGSAFINREMLTPYHPDFHKVMVHPLYPCLSFTHEPLHQGWSRMIATLADIQFILTSDRLAITLASLDGTAGDSEGALVIVHTYFQDLADSFNVRKTANPVNRNIPKDYFGSNGGMAYVFEYIASALCALMSFRLDDAEKRRKQPFILSKATNEKKTNCLTKGLACLAQLLVIGPGAIFSQPTARDLSPQWKSAMLLEFGAIAVDAQCPVWNPFGNTRLHIIATFSQMGFGRNTKIDWTLLLEIFKEQFSASRLANVMWEDIVLIADRESSGDDTVNWGVIP</sequence>
<comment type="caution">
    <text evidence="2">The sequence shown here is derived from an EMBL/GenBank/DDBJ whole genome shotgun (WGS) entry which is preliminary data.</text>
</comment>
<proteinExistence type="predicted"/>